<gene>
    <name evidence="1" type="ORF">LEP1GSC016_3695</name>
</gene>
<protein>
    <submittedName>
        <fullName evidence="1">Uncharacterized protein</fullName>
    </submittedName>
</protein>
<dbReference type="PATRIC" id="fig|1218567.3.peg.2624"/>
<proteinExistence type="predicted"/>
<dbReference type="EMBL" id="ANMU01000104">
    <property type="protein sequence ID" value="EMJ80696.1"/>
    <property type="molecule type" value="Genomic_DNA"/>
</dbReference>
<name>M6BQ20_LEPBO</name>
<comment type="caution">
    <text evidence="1">The sequence shown here is derived from an EMBL/GenBank/DDBJ whole genome shotgun (WGS) entry which is preliminary data.</text>
</comment>
<organism evidence="1 2">
    <name type="scientific">Leptospira borgpetersenii serovar Hardjo-bovis str. Sponselee</name>
    <dbReference type="NCBI Taxonomy" id="1303729"/>
    <lineage>
        <taxon>Bacteria</taxon>
        <taxon>Pseudomonadati</taxon>
        <taxon>Spirochaetota</taxon>
        <taxon>Spirochaetia</taxon>
        <taxon>Leptospirales</taxon>
        <taxon>Leptospiraceae</taxon>
        <taxon>Leptospira</taxon>
    </lineage>
</organism>
<reference evidence="1 2" key="1">
    <citation type="submission" date="2013-01" db="EMBL/GenBank/DDBJ databases">
        <authorList>
            <person name="Harkins D.M."/>
            <person name="Durkin A.S."/>
            <person name="Brinkac L.M."/>
            <person name="Haft D.H."/>
            <person name="Selengut J.D."/>
            <person name="Sanka R."/>
            <person name="DePew J."/>
            <person name="Purushe J."/>
            <person name="Galloway R.L."/>
            <person name="Vinetz J.M."/>
            <person name="Sutton G.G."/>
            <person name="Nierman W.C."/>
            <person name="Fouts D.E."/>
        </authorList>
    </citation>
    <scope>NUCLEOTIDE SEQUENCE [LARGE SCALE GENOMIC DNA]</scope>
    <source>
        <strain evidence="1 2">Sponselee CDC</strain>
    </source>
</reference>
<sequence length="43" mass="4998">MVNGKTARRTDTAYLLQKIKKFSIVVNGKKGNKFRKKVFLKNK</sequence>
<accession>M6BQ20</accession>
<dbReference type="Proteomes" id="UP000011873">
    <property type="component" value="Unassembled WGS sequence"/>
</dbReference>
<evidence type="ECO:0000313" key="2">
    <source>
        <dbReference type="Proteomes" id="UP000011873"/>
    </source>
</evidence>
<dbReference type="AlphaFoldDB" id="M6BQ20"/>
<evidence type="ECO:0000313" key="1">
    <source>
        <dbReference type="EMBL" id="EMJ80696.1"/>
    </source>
</evidence>